<dbReference type="EMBL" id="DYZF01000059">
    <property type="protein sequence ID" value="HJE50831.1"/>
    <property type="molecule type" value="Genomic_DNA"/>
</dbReference>
<evidence type="ECO:0000313" key="19">
    <source>
        <dbReference type="Proteomes" id="UP000712713"/>
    </source>
</evidence>
<feature type="non-terminal residue" evidence="18">
    <location>
        <position position="1"/>
    </location>
</feature>
<evidence type="ECO:0000313" key="18">
    <source>
        <dbReference type="EMBL" id="HJE50831.1"/>
    </source>
</evidence>
<evidence type="ECO:0000256" key="3">
    <source>
        <dbReference type="ARBA" id="ARBA00022741"/>
    </source>
</evidence>
<dbReference type="GO" id="GO:0005524">
    <property type="term" value="F:ATP binding"/>
    <property type="evidence" value="ECO:0007669"/>
    <property type="project" value="UniProtKB-UniRule"/>
</dbReference>
<evidence type="ECO:0000256" key="11">
    <source>
        <dbReference type="ARBA" id="ARBA00023235"/>
    </source>
</evidence>
<gene>
    <name evidence="18" type="ORF">K8V15_02435</name>
</gene>
<comment type="catalytic activity">
    <reaction evidence="14">
        <text>ATP + H2O = ADP + phosphate + H(+)</text>
        <dbReference type="Rhea" id="RHEA:13065"/>
        <dbReference type="ChEBI" id="CHEBI:15377"/>
        <dbReference type="ChEBI" id="CHEBI:15378"/>
        <dbReference type="ChEBI" id="CHEBI:30616"/>
        <dbReference type="ChEBI" id="CHEBI:43474"/>
        <dbReference type="ChEBI" id="CHEBI:456216"/>
        <dbReference type="EC" id="5.6.2.4"/>
    </reaction>
</comment>
<keyword evidence="10" id="KW-0234">DNA repair</keyword>
<keyword evidence="7" id="KW-0269">Exonuclease</keyword>
<dbReference type="AlphaFoldDB" id="A0A921ENA5"/>
<dbReference type="Proteomes" id="UP000712713">
    <property type="component" value="Unassembled WGS sequence"/>
</dbReference>
<dbReference type="SUPFAM" id="SSF52540">
    <property type="entry name" value="P-loop containing nucleoside triphosphate hydrolases"/>
    <property type="match status" value="1"/>
</dbReference>
<dbReference type="PANTHER" id="PTHR11070:SF55">
    <property type="entry name" value="DNA 3'-5' HELICASE"/>
    <property type="match status" value="1"/>
</dbReference>
<dbReference type="SUPFAM" id="SSF52980">
    <property type="entry name" value="Restriction endonuclease-like"/>
    <property type="match status" value="1"/>
</dbReference>
<organism evidence="18 19">
    <name type="scientific">Tessaracoccus flavescens</name>
    <dbReference type="NCBI Taxonomy" id="399497"/>
    <lineage>
        <taxon>Bacteria</taxon>
        <taxon>Bacillati</taxon>
        <taxon>Actinomycetota</taxon>
        <taxon>Actinomycetes</taxon>
        <taxon>Propionibacteriales</taxon>
        <taxon>Propionibacteriaceae</taxon>
        <taxon>Tessaracoccus</taxon>
    </lineage>
</organism>
<dbReference type="GO" id="GO:0004527">
    <property type="term" value="F:exonuclease activity"/>
    <property type="evidence" value="ECO:0007669"/>
    <property type="project" value="UniProtKB-KW"/>
</dbReference>
<dbReference type="Gene3D" id="3.40.50.300">
    <property type="entry name" value="P-loop containing nucleotide triphosphate hydrolases"/>
    <property type="match status" value="3"/>
</dbReference>
<evidence type="ECO:0000256" key="2">
    <source>
        <dbReference type="ARBA" id="ARBA00022722"/>
    </source>
</evidence>
<dbReference type="EC" id="5.6.2.4" evidence="13"/>
<keyword evidence="2" id="KW-0540">Nuclease</keyword>
<protein>
    <recommendedName>
        <fullName evidence="13">DNA 3'-5' helicase</fullName>
        <ecNumber evidence="13">5.6.2.4</ecNumber>
    </recommendedName>
</protein>
<keyword evidence="5 15" id="KW-0378">Hydrolase</keyword>
<comment type="catalytic activity">
    <reaction evidence="12">
        <text>Couples ATP hydrolysis with the unwinding of duplex DNA by translocating in the 3'-5' direction.</text>
        <dbReference type="EC" id="5.6.2.4"/>
    </reaction>
</comment>
<dbReference type="GO" id="GO:0000725">
    <property type="term" value="P:recombinational repair"/>
    <property type="evidence" value="ECO:0007669"/>
    <property type="project" value="TreeGrafter"/>
</dbReference>
<dbReference type="PROSITE" id="PS51217">
    <property type="entry name" value="UVRD_HELICASE_CTER"/>
    <property type="match status" value="1"/>
</dbReference>
<feature type="domain" description="UvrD-like helicase C-terminal" evidence="17">
    <location>
        <begin position="345"/>
        <end position="646"/>
    </location>
</feature>
<comment type="similarity">
    <text evidence="1">Belongs to the helicase family. UvrD subfamily.</text>
</comment>
<reference evidence="18" key="1">
    <citation type="journal article" date="2021" name="PeerJ">
        <title>Extensive microbial diversity within the chicken gut microbiome revealed by metagenomics and culture.</title>
        <authorList>
            <person name="Gilroy R."/>
            <person name="Ravi A."/>
            <person name="Getino M."/>
            <person name="Pursley I."/>
            <person name="Horton D.L."/>
            <person name="Alikhan N.F."/>
            <person name="Baker D."/>
            <person name="Gharbi K."/>
            <person name="Hall N."/>
            <person name="Watson M."/>
            <person name="Adriaenssens E.M."/>
            <person name="Foster-Nyarko E."/>
            <person name="Jarju S."/>
            <person name="Secka A."/>
            <person name="Antonio M."/>
            <person name="Oren A."/>
            <person name="Chaudhuri R.R."/>
            <person name="La Ragione R."/>
            <person name="Hildebrand F."/>
            <person name="Pallen M.J."/>
        </authorList>
    </citation>
    <scope>NUCLEOTIDE SEQUENCE</scope>
    <source>
        <strain evidence="18">ChiGjej3B3-7470</strain>
    </source>
</reference>
<dbReference type="GO" id="GO:0005829">
    <property type="term" value="C:cytosol"/>
    <property type="evidence" value="ECO:0007669"/>
    <property type="project" value="TreeGrafter"/>
</dbReference>
<keyword evidence="11" id="KW-0413">Isomerase</keyword>
<evidence type="ECO:0000256" key="4">
    <source>
        <dbReference type="ARBA" id="ARBA00022763"/>
    </source>
</evidence>
<evidence type="ECO:0000256" key="10">
    <source>
        <dbReference type="ARBA" id="ARBA00023204"/>
    </source>
</evidence>
<dbReference type="Gene3D" id="1.10.486.10">
    <property type="entry name" value="PCRA, domain 4"/>
    <property type="match status" value="1"/>
</dbReference>
<dbReference type="InterPro" id="IPR011335">
    <property type="entry name" value="Restrct_endonuc-II-like"/>
</dbReference>
<keyword evidence="8 15" id="KW-0067">ATP-binding</keyword>
<sequence length="1047" mass="112708">QTRDQLCEALGIPFSDEQLDAITAPLEPAVIIAGAGSGKTTVMAARVVWLVGTGQVRPEEVLGLTFTRKAAAELAQRVAESLSGAGVLTGRDGEGAELVMTYDSFAARLVSEFGLRIGIDRDPVMVTGASRFRLATRVVADAPGPFSSISRLSHHSIPERVLALDAELQSHLVEADAVLEELERAEARFHQAPLWRGKIMRDVERALDATAERRELLHLVGRYQELKRKLGVVEFADQLREAVRLVTHVPSVGEELRQRFRVVLLDEYQDTSAAQATLLRELFSGPPDSAAMGFPVTAVGDPYQAIYGWRGAASGNILEFPHHFRASDGTPAQRQTLSVNRRSGQRILDVGNALAAGLRAAPGEEGVSLVAPPGTNPGNVAALSFDTFRDEVEWLAEDIIRRHAHGIEWAQVAILVRRNALLAPIFEALRHRDVPVEIVGLGGLLRLPEVAPIVHTLRIIDDVTANPDVVALLSGPRWNLGLADLEALGARARELAAGNRPPQGFDDALLHAVTQADPGEVVSLLDAVADPGDAPISAAGRARLARFHAELTALRRHASEPVADLVTRVIATLGLESELLAAGGDTSQVARFVAEVSSYVDVDGDGSLTGLLAYFDAEEEFGEALLQAVPSDADSVKLMTVHRAKGLEWDTVYLPSLVDGVFPSRPRTSPWPTKADSLPATLRGDALSIPQLKDYTKDGLVKYKEALGEEHRLAEDRLAYVAATRAKQLLVGSTHTWMPGLKKPSAESPYFATIREAASAEGAFVDATTRDIDTNPIPAEPTRAAWPVTLSDDVLATRAEAAGLIQNAAALLGADQASRDGWVWGSGVIDADDAERAEAWRDSAAHLTNLLARRGEKGVELPEGLSASNLMSMRTNPSGFAESLLRRMPRKPSKAARTGSKFHAWVQERFELPSTLEEVAADPTETSAEAAALISAFESGLFAHRTPIGVEVPFLMNRGGHVLRGRIDAVYPWPEDGYEYLVVDWKTSDRAADPLQLAVYRQAWAEARRVSPEKVAAGFYHVLSDDLRIVAAPAALIDAAIAAGLAP</sequence>
<keyword evidence="4" id="KW-0227">DNA damage</keyword>
<keyword evidence="3 15" id="KW-0547">Nucleotide-binding</keyword>
<dbReference type="InterPro" id="IPR014017">
    <property type="entry name" value="DNA_helicase_UvrD-like_C"/>
</dbReference>
<evidence type="ECO:0000256" key="13">
    <source>
        <dbReference type="ARBA" id="ARBA00034808"/>
    </source>
</evidence>
<evidence type="ECO:0000256" key="9">
    <source>
        <dbReference type="ARBA" id="ARBA00023125"/>
    </source>
</evidence>
<dbReference type="Pfam" id="PF12705">
    <property type="entry name" value="PDDEXK_1"/>
    <property type="match status" value="1"/>
</dbReference>
<dbReference type="Gene3D" id="1.10.10.160">
    <property type="match status" value="1"/>
</dbReference>
<comment type="caution">
    <text evidence="18">The sequence shown here is derived from an EMBL/GenBank/DDBJ whole genome shotgun (WGS) entry which is preliminary data.</text>
</comment>
<dbReference type="GO" id="GO:0033202">
    <property type="term" value="C:DNA helicase complex"/>
    <property type="evidence" value="ECO:0007669"/>
    <property type="project" value="TreeGrafter"/>
</dbReference>
<dbReference type="InterPro" id="IPR038726">
    <property type="entry name" value="PDDEXK_AddAB-type"/>
</dbReference>
<dbReference type="Gene3D" id="3.90.320.10">
    <property type="match status" value="1"/>
</dbReference>
<evidence type="ECO:0000256" key="7">
    <source>
        <dbReference type="ARBA" id="ARBA00022839"/>
    </source>
</evidence>
<reference evidence="18" key="2">
    <citation type="submission" date="2021-09" db="EMBL/GenBank/DDBJ databases">
        <authorList>
            <person name="Gilroy R."/>
        </authorList>
    </citation>
    <scope>NUCLEOTIDE SEQUENCE</scope>
    <source>
        <strain evidence="18">ChiGjej3B3-7470</strain>
    </source>
</reference>
<evidence type="ECO:0000256" key="1">
    <source>
        <dbReference type="ARBA" id="ARBA00009922"/>
    </source>
</evidence>
<dbReference type="PROSITE" id="PS51198">
    <property type="entry name" value="UVRD_HELICASE_ATP_BIND"/>
    <property type="match status" value="1"/>
</dbReference>
<evidence type="ECO:0000256" key="8">
    <source>
        <dbReference type="ARBA" id="ARBA00022840"/>
    </source>
</evidence>
<dbReference type="InterPro" id="IPR013986">
    <property type="entry name" value="DExx_box_DNA_helicase_dom_sf"/>
</dbReference>
<dbReference type="InterPro" id="IPR011604">
    <property type="entry name" value="PDDEXK-like_dom_sf"/>
</dbReference>
<dbReference type="InterPro" id="IPR000212">
    <property type="entry name" value="DNA_helicase_UvrD/REP"/>
</dbReference>
<feature type="domain" description="UvrD-like helicase ATP-binding" evidence="16">
    <location>
        <begin position="12"/>
        <end position="344"/>
    </location>
</feature>
<evidence type="ECO:0000259" key="16">
    <source>
        <dbReference type="PROSITE" id="PS51198"/>
    </source>
</evidence>
<proteinExistence type="inferred from homology"/>
<dbReference type="InterPro" id="IPR014016">
    <property type="entry name" value="UvrD-like_ATP-bd"/>
</dbReference>
<evidence type="ECO:0000256" key="5">
    <source>
        <dbReference type="ARBA" id="ARBA00022801"/>
    </source>
</evidence>
<dbReference type="CDD" id="cd17932">
    <property type="entry name" value="DEXQc_UvrD"/>
    <property type="match status" value="1"/>
</dbReference>
<dbReference type="GO" id="GO:0003677">
    <property type="term" value="F:DNA binding"/>
    <property type="evidence" value="ECO:0007669"/>
    <property type="project" value="UniProtKB-KW"/>
</dbReference>
<evidence type="ECO:0000256" key="15">
    <source>
        <dbReference type="PROSITE-ProRule" id="PRU00560"/>
    </source>
</evidence>
<dbReference type="GO" id="GO:0043138">
    <property type="term" value="F:3'-5' DNA helicase activity"/>
    <property type="evidence" value="ECO:0007669"/>
    <property type="project" value="UniProtKB-EC"/>
</dbReference>
<dbReference type="Pfam" id="PF13361">
    <property type="entry name" value="UvrD_C"/>
    <property type="match status" value="1"/>
</dbReference>
<dbReference type="Pfam" id="PF00580">
    <property type="entry name" value="UvrD-helicase"/>
    <property type="match status" value="1"/>
</dbReference>
<evidence type="ECO:0000259" key="17">
    <source>
        <dbReference type="PROSITE" id="PS51217"/>
    </source>
</evidence>
<feature type="binding site" evidence="15">
    <location>
        <begin position="33"/>
        <end position="40"/>
    </location>
    <ligand>
        <name>ATP</name>
        <dbReference type="ChEBI" id="CHEBI:30616"/>
    </ligand>
</feature>
<keyword evidence="9" id="KW-0238">DNA-binding</keyword>
<name>A0A921ENA5_9ACTN</name>
<evidence type="ECO:0000256" key="6">
    <source>
        <dbReference type="ARBA" id="ARBA00022806"/>
    </source>
</evidence>
<dbReference type="InterPro" id="IPR027417">
    <property type="entry name" value="P-loop_NTPase"/>
</dbReference>
<accession>A0A921ENA5</accession>
<evidence type="ECO:0000256" key="14">
    <source>
        <dbReference type="ARBA" id="ARBA00048988"/>
    </source>
</evidence>
<dbReference type="PANTHER" id="PTHR11070">
    <property type="entry name" value="UVRD / RECB / PCRA DNA HELICASE FAMILY MEMBER"/>
    <property type="match status" value="1"/>
</dbReference>
<evidence type="ECO:0000256" key="12">
    <source>
        <dbReference type="ARBA" id="ARBA00034617"/>
    </source>
</evidence>
<keyword evidence="6 15" id="KW-0347">Helicase</keyword>